<dbReference type="PROSITE" id="PS50005">
    <property type="entry name" value="TPR"/>
    <property type="match status" value="2"/>
</dbReference>
<reference evidence="3 4" key="1">
    <citation type="submission" date="2024-04" db="EMBL/GenBank/DDBJ databases">
        <title>Novel genus in family Flammeovirgaceae.</title>
        <authorList>
            <person name="Nguyen T.H."/>
            <person name="Vuong T.Q."/>
            <person name="Le H."/>
            <person name="Kim S.-G."/>
        </authorList>
    </citation>
    <scope>NUCLEOTIDE SEQUENCE [LARGE SCALE GENOMIC DNA]</scope>
    <source>
        <strain evidence="3 4">JCM 23209</strain>
    </source>
</reference>
<dbReference type="PANTHER" id="PTHR12558:SF13">
    <property type="entry name" value="CELL DIVISION CYCLE PROTEIN 27 HOMOLOG"/>
    <property type="match status" value="1"/>
</dbReference>
<dbReference type="PANTHER" id="PTHR12558">
    <property type="entry name" value="CELL DIVISION CYCLE 16,23,27"/>
    <property type="match status" value="1"/>
</dbReference>
<evidence type="ECO:0000313" key="4">
    <source>
        <dbReference type="Proteomes" id="UP001403385"/>
    </source>
</evidence>
<dbReference type="InterPro" id="IPR019734">
    <property type="entry name" value="TPR_rpt"/>
</dbReference>
<dbReference type="InterPro" id="IPR011990">
    <property type="entry name" value="TPR-like_helical_dom_sf"/>
</dbReference>
<keyword evidence="4" id="KW-1185">Reference proteome</keyword>
<gene>
    <name evidence="3" type="ORF">AAG747_16375</name>
</gene>
<dbReference type="Proteomes" id="UP001403385">
    <property type="component" value="Unassembled WGS sequence"/>
</dbReference>
<feature type="signal peptide" evidence="2">
    <location>
        <begin position="1"/>
        <end position="20"/>
    </location>
</feature>
<evidence type="ECO:0000256" key="2">
    <source>
        <dbReference type="SAM" id="SignalP"/>
    </source>
</evidence>
<feature type="chain" id="PRO_5043645494" evidence="2">
    <location>
        <begin position="21"/>
        <end position="398"/>
    </location>
</feature>
<dbReference type="PROSITE" id="PS50293">
    <property type="entry name" value="TPR_REGION"/>
    <property type="match status" value="1"/>
</dbReference>
<organism evidence="3 4">
    <name type="scientific">Rapidithrix thailandica</name>
    <dbReference type="NCBI Taxonomy" id="413964"/>
    <lineage>
        <taxon>Bacteria</taxon>
        <taxon>Pseudomonadati</taxon>
        <taxon>Bacteroidota</taxon>
        <taxon>Cytophagia</taxon>
        <taxon>Cytophagales</taxon>
        <taxon>Flammeovirgaceae</taxon>
        <taxon>Rapidithrix</taxon>
    </lineage>
</organism>
<dbReference type="EMBL" id="JBDKWZ010000009">
    <property type="protein sequence ID" value="MEN7549501.1"/>
    <property type="molecule type" value="Genomic_DNA"/>
</dbReference>
<name>A0AAW9SFK7_9BACT</name>
<dbReference type="SUPFAM" id="SSF48452">
    <property type="entry name" value="TPR-like"/>
    <property type="match status" value="1"/>
</dbReference>
<dbReference type="Gene3D" id="1.25.40.10">
    <property type="entry name" value="Tetratricopeptide repeat domain"/>
    <property type="match status" value="2"/>
</dbReference>
<feature type="repeat" description="TPR" evidence="1">
    <location>
        <begin position="265"/>
        <end position="298"/>
    </location>
</feature>
<protein>
    <submittedName>
        <fullName evidence="3">Tetratricopeptide repeat protein</fullName>
    </submittedName>
</protein>
<sequence length="398" mass="45376">MRKLILTFIISLGVLGAAMAQDVKGSVAKAEAYLGKGELKLAKAEIDAAVKKEVDKLESKGKDPIPKAKTLFIKGKVYQAIALSKEEADKSLAEKPLKTAIETYNVILKNEKEGSVYYGYANLQKDQMYGEVFNKGVEFYNNNDMEGALEFFQKASVIKPQDTSVASNVAMIAYELGDRKVVEEYADKLIKMDYKKPYLFNILANYALEEEDYDKALEVIKAGKAANPENMDLLVQEINIYIKTEKTDEAIANIKDALEKDPKNKPLLFNMGILYDRKGEVAKAEEYYKKTLEIDPEYYDAHYSLGALYYNEAVQIYKKINELELDSRGRYKDRETGDTLEAKVKEWYTKSIPYFEKATELNASEKQIFELLSRMYNVLEMKDKYDAVQKKLEAMPEN</sequence>
<evidence type="ECO:0000256" key="1">
    <source>
        <dbReference type="PROSITE-ProRule" id="PRU00339"/>
    </source>
</evidence>
<feature type="repeat" description="TPR" evidence="1">
    <location>
        <begin position="129"/>
        <end position="162"/>
    </location>
</feature>
<dbReference type="AlphaFoldDB" id="A0AAW9SFK7"/>
<keyword evidence="1" id="KW-0802">TPR repeat</keyword>
<evidence type="ECO:0000313" key="3">
    <source>
        <dbReference type="EMBL" id="MEN7549501.1"/>
    </source>
</evidence>
<accession>A0AAW9SFK7</accession>
<dbReference type="SMART" id="SM00028">
    <property type="entry name" value="TPR"/>
    <property type="match status" value="4"/>
</dbReference>
<proteinExistence type="predicted"/>
<dbReference type="Pfam" id="PF14559">
    <property type="entry name" value="TPR_19"/>
    <property type="match status" value="1"/>
</dbReference>
<comment type="caution">
    <text evidence="3">The sequence shown here is derived from an EMBL/GenBank/DDBJ whole genome shotgun (WGS) entry which is preliminary data.</text>
</comment>
<keyword evidence="2" id="KW-0732">Signal</keyword>
<dbReference type="RefSeq" id="WP_346822280.1">
    <property type="nucleotide sequence ID" value="NZ_JBDKWZ010000009.1"/>
</dbReference>